<sequence length="169" mass="19965">MKFKLEPQAGYDPKIGELVTFMETMRGMTLADLEGITQEELDRRPPGGNAIGALLEHLAAIEYVHQIITFEERDPKPEDLNDWQTGLMLGDAQEKLRGKSLQDYLQQLEDMRSVTFRELQRKRDSWLYTEGEWEVGIPFNYYYLWMHVVEDEISHRGQIRMMRRELAQR</sequence>
<dbReference type="Proteomes" id="UP001595896">
    <property type="component" value="Unassembled WGS sequence"/>
</dbReference>
<accession>A0ABV9NVL4</accession>
<dbReference type="Pfam" id="PF04978">
    <property type="entry name" value="MST"/>
    <property type="match status" value="1"/>
</dbReference>
<dbReference type="EMBL" id="JBHSGK010000004">
    <property type="protein sequence ID" value="MFC4735994.1"/>
    <property type="molecule type" value="Genomic_DNA"/>
</dbReference>
<dbReference type="InterPro" id="IPR034660">
    <property type="entry name" value="DinB/YfiT-like"/>
</dbReference>
<organism evidence="1 2">
    <name type="scientific">Bacillus daqingensis</name>
    <dbReference type="NCBI Taxonomy" id="872396"/>
    <lineage>
        <taxon>Bacteria</taxon>
        <taxon>Bacillati</taxon>
        <taxon>Bacillota</taxon>
        <taxon>Bacilli</taxon>
        <taxon>Bacillales</taxon>
        <taxon>Bacillaceae</taxon>
        <taxon>Bacillus</taxon>
    </lineage>
</organism>
<comment type="caution">
    <text evidence="1">The sequence shown here is derived from an EMBL/GenBank/DDBJ whole genome shotgun (WGS) entry which is preliminary data.</text>
</comment>
<proteinExistence type="predicted"/>
<dbReference type="RefSeq" id="WP_377908655.1">
    <property type="nucleotide sequence ID" value="NZ_JBHSGK010000004.1"/>
</dbReference>
<reference evidence="2" key="1">
    <citation type="journal article" date="2019" name="Int. J. Syst. Evol. Microbiol.">
        <title>The Global Catalogue of Microorganisms (GCM) 10K type strain sequencing project: providing services to taxonomists for standard genome sequencing and annotation.</title>
        <authorList>
            <consortium name="The Broad Institute Genomics Platform"/>
            <consortium name="The Broad Institute Genome Sequencing Center for Infectious Disease"/>
            <person name="Wu L."/>
            <person name="Ma J."/>
        </authorList>
    </citation>
    <scope>NUCLEOTIDE SEQUENCE [LARGE SCALE GENOMIC DNA]</scope>
    <source>
        <strain evidence="2">JCM 12165</strain>
    </source>
</reference>
<protein>
    <submittedName>
        <fullName evidence="1">DinB family protein</fullName>
    </submittedName>
</protein>
<gene>
    <name evidence="1" type="ORF">ACFO4L_05280</name>
</gene>
<keyword evidence="2" id="KW-1185">Reference proteome</keyword>
<dbReference type="InterPro" id="IPR007061">
    <property type="entry name" value="MST-like"/>
</dbReference>
<name>A0ABV9NVL4_9BACI</name>
<dbReference type="SUPFAM" id="SSF109854">
    <property type="entry name" value="DinB/YfiT-like putative metalloenzymes"/>
    <property type="match status" value="1"/>
</dbReference>
<evidence type="ECO:0000313" key="1">
    <source>
        <dbReference type="EMBL" id="MFC4735994.1"/>
    </source>
</evidence>
<evidence type="ECO:0000313" key="2">
    <source>
        <dbReference type="Proteomes" id="UP001595896"/>
    </source>
</evidence>
<dbReference type="Gene3D" id="1.20.120.450">
    <property type="entry name" value="dinb family like domain"/>
    <property type="match status" value="1"/>
</dbReference>